<keyword evidence="2" id="KW-1003">Cell membrane</keyword>
<dbReference type="EMBL" id="CP154795">
    <property type="protein sequence ID" value="XAN08771.1"/>
    <property type="molecule type" value="Genomic_DNA"/>
</dbReference>
<gene>
    <name evidence="8" type="ORF">AADG42_16145</name>
</gene>
<evidence type="ECO:0000256" key="5">
    <source>
        <dbReference type="ARBA" id="ARBA00023136"/>
    </source>
</evidence>
<evidence type="ECO:0000256" key="6">
    <source>
        <dbReference type="SAM" id="Phobius"/>
    </source>
</evidence>
<keyword evidence="3 6" id="KW-0812">Transmembrane</keyword>
<dbReference type="PANTHER" id="PTHR33885">
    <property type="entry name" value="PHAGE SHOCK PROTEIN C"/>
    <property type="match status" value="1"/>
</dbReference>
<evidence type="ECO:0000256" key="4">
    <source>
        <dbReference type="ARBA" id="ARBA00022989"/>
    </source>
</evidence>
<evidence type="ECO:0000313" key="9">
    <source>
        <dbReference type="Proteomes" id="UP001442841"/>
    </source>
</evidence>
<proteinExistence type="predicted"/>
<dbReference type="Proteomes" id="UP001442841">
    <property type="component" value="Chromosome"/>
</dbReference>
<evidence type="ECO:0000256" key="2">
    <source>
        <dbReference type="ARBA" id="ARBA00022475"/>
    </source>
</evidence>
<feature type="domain" description="Phage shock protein PspC N-terminal" evidence="7">
    <location>
        <begin position="6"/>
        <end position="62"/>
    </location>
</feature>
<feature type="transmembrane region" description="Helical" evidence="6">
    <location>
        <begin position="37"/>
        <end position="59"/>
    </location>
</feature>
<organism evidence="8 9">
    <name type="scientific">Ammonicoccus fulvus</name>
    <dbReference type="NCBI Taxonomy" id="3138240"/>
    <lineage>
        <taxon>Bacteria</taxon>
        <taxon>Bacillati</taxon>
        <taxon>Actinomycetota</taxon>
        <taxon>Actinomycetes</taxon>
        <taxon>Propionibacteriales</taxon>
        <taxon>Propionibacteriaceae</taxon>
        <taxon>Ammonicoccus</taxon>
    </lineage>
</organism>
<reference evidence="8 9" key="1">
    <citation type="submission" date="2024-04" db="EMBL/GenBank/DDBJ databases">
        <title>Isolation of an actinomycete strain from pig manure.</title>
        <authorList>
            <person name="Gong T."/>
            <person name="Yu Z."/>
            <person name="An M."/>
            <person name="Wei C."/>
            <person name="Yang W."/>
            <person name="Liu L."/>
        </authorList>
    </citation>
    <scope>NUCLEOTIDE SEQUENCE [LARGE SCALE GENOMIC DNA]</scope>
    <source>
        <strain evidence="8 9">ZF39</strain>
    </source>
</reference>
<keyword evidence="9" id="KW-1185">Reference proteome</keyword>
<keyword evidence="4 6" id="KW-1133">Transmembrane helix</keyword>
<protein>
    <submittedName>
        <fullName evidence="8">PspC domain-containing protein</fullName>
    </submittedName>
</protein>
<accession>A0ABZ3FRP4</accession>
<name>A0ABZ3FRP4_9ACTN</name>
<evidence type="ECO:0000256" key="3">
    <source>
        <dbReference type="ARBA" id="ARBA00022692"/>
    </source>
</evidence>
<keyword evidence="5 6" id="KW-0472">Membrane</keyword>
<comment type="subcellular location">
    <subcellularLocation>
        <location evidence="1">Cell membrane</location>
        <topology evidence="1">Single-pass membrane protein</topology>
    </subcellularLocation>
</comment>
<dbReference type="InterPro" id="IPR007168">
    <property type="entry name" value="Phageshock_PspC_N"/>
</dbReference>
<evidence type="ECO:0000256" key="1">
    <source>
        <dbReference type="ARBA" id="ARBA00004162"/>
    </source>
</evidence>
<dbReference type="Pfam" id="PF04024">
    <property type="entry name" value="PspC"/>
    <property type="match status" value="1"/>
</dbReference>
<dbReference type="InterPro" id="IPR052027">
    <property type="entry name" value="PspC"/>
</dbReference>
<dbReference type="PANTHER" id="PTHR33885:SF3">
    <property type="entry name" value="PHAGE SHOCK PROTEIN C"/>
    <property type="match status" value="1"/>
</dbReference>
<sequence>MNMAGKKLERSTTDKMLGGVCGGLADYLGLDATLVRIITAALVIFTGVGPIAYILAWILMPAASGKAIANDWGKKATDWYNTQQNKNAQKNIQNQGVYNPDDLR</sequence>
<evidence type="ECO:0000259" key="7">
    <source>
        <dbReference type="Pfam" id="PF04024"/>
    </source>
</evidence>
<evidence type="ECO:0000313" key="8">
    <source>
        <dbReference type="EMBL" id="XAN08771.1"/>
    </source>
</evidence>
<dbReference type="RefSeq" id="WP_425310198.1">
    <property type="nucleotide sequence ID" value="NZ_CP154795.1"/>
</dbReference>